<reference evidence="8 9" key="1">
    <citation type="journal article" date="2024" name="BMC Genomics">
        <title>Genome assembly of redclaw crayfish (Cherax quadricarinatus) provides insights into its immune adaptation and hypoxia tolerance.</title>
        <authorList>
            <person name="Liu Z."/>
            <person name="Zheng J."/>
            <person name="Li H."/>
            <person name="Fang K."/>
            <person name="Wang S."/>
            <person name="He J."/>
            <person name="Zhou D."/>
            <person name="Weng S."/>
            <person name="Chi M."/>
            <person name="Gu Z."/>
            <person name="He J."/>
            <person name="Li F."/>
            <person name="Wang M."/>
        </authorList>
    </citation>
    <scope>NUCLEOTIDE SEQUENCE [LARGE SCALE GENOMIC DNA]</scope>
    <source>
        <strain evidence="8">ZL_2023a</strain>
    </source>
</reference>
<dbReference type="GO" id="GO:0000245">
    <property type="term" value="P:spliceosomal complex assembly"/>
    <property type="evidence" value="ECO:0007669"/>
    <property type="project" value="UniProtKB-UniRule"/>
</dbReference>
<dbReference type="Proteomes" id="UP001445076">
    <property type="component" value="Unassembled WGS sequence"/>
</dbReference>
<protein>
    <recommendedName>
        <fullName evidence="6 7">Gem-associated protein 2</fullName>
    </recommendedName>
</protein>
<dbReference type="Pfam" id="PF04938">
    <property type="entry name" value="SIP1"/>
    <property type="match status" value="1"/>
</dbReference>
<keyword evidence="2 7" id="KW-0963">Cytoplasm</keyword>
<dbReference type="GO" id="GO:0005681">
    <property type="term" value="C:spliceosomal complex"/>
    <property type="evidence" value="ECO:0007669"/>
    <property type="project" value="UniProtKB-UniRule"/>
</dbReference>
<comment type="subcellular location">
    <subcellularLocation>
        <location evidence="1">Cytoplasm</location>
    </subcellularLocation>
</comment>
<proteinExistence type="inferred from homology"/>
<keyword evidence="4 7" id="KW-0508">mRNA splicing</keyword>
<dbReference type="EMBL" id="JARKIK010000051">
    <property type="protein sequence ID" value="KAK8734278.1"/>
    <property type="molecule type" value="Genomic_DNA"/>
</dbReference>
<evidence type="ECO:0000256" key="7">
    <source>
        <dbReference type="PIRNR" id="PIRNR038038"/>
    </source>
</evidence>
<comment type="function">
    <text evidence="7">The SMN complex catalyzes the assembly of small nuclear ribonucleoproteins (snRNPs), the building blocks of the spliceosome, and thereby plays an important role in the splicing of cellular pre-mRNAs.</text>
</comment>
<accession>A0AAW0X8C2</accession>
<organism evidence="8 9">
    <name type="scientific">Cherax quadricarinatus</name>
    <name type="common">Australian red claw crayfish</name>
    <dbReference type="NCBI Taxonomy" id="27406"/>
    <lineage>
        <taxon>Eukaryota</taxon>
        <taxon>Metazoa</taxon>
        <taxon>Ecdysozoa</taxon>
        <taxon>Arthropoda</taxon>
        <taxon>Crustacea</taxon>
        <taxon>Multicrustacea</taxon>
        <taxon>Malacostraca</taxon>
        <taxon>Eumalacostraca</taxon>
        <taxon>Eucarida</taxon>
        <taxon>Decapoda</taxon>
        <taxon>Pleocyemata</taxon>
        <taxon>Astacidea</taxon>
        <taxon>Parastacoidea</taxon>
        <taxon>Parastacidae</taxon>
        <taxon>Cherax</taxon>
    </lineage>
</organism>
<comment type="similarity">
    <text evidence="5 7">Belongs to the gemin-2 family.</text>
</comment>
<dbReference type="EMBL" id="JARKIK010000051">
    <property type="protein sequence ID" value="KAK8734279.1"/>
    <property type="molecule type" value="Genomic_DNA"/>
</dbReference>
<name>A0AAW0X8C2_CHEQU</name>
<dbReference type="PANTHER" id="PTHR12794:SF0">
    <property type="entry name" value="GEM-ASSOCIATED PROTEIN 2"/>
    <property type="match status" value="1"/>
</dbReference>
<evidence type="ECO:0000256" key="3">
    <source>
        <dbReference type="ARBA" id="ARBA00022664"/>
    </source>
</evidence>
<evidence type="ECO:0000256" key="4">
    <source>
        <dbReference type="ARBA" id="ARBA00023187"/>
    </source>
</evidence>
<comment type="subunit">
    <text evidence="7">Part of the core SMN complex.</text>
</comment>
<evidence type="ECO:0000256" key="6">
    <source>
        <dbReference type="ARBA" id="ARBA00047179"/>
    </source>
</evidence>
<gene>
    <name evidence="8" type="ORF">OTU49_006105</name>
</gene>
<dbReference type="PANTHER" id="PTHR12794">
    <property type="entry name" value="GEMIN2"/>
    <property type="match status" value="1"/>
</dbReference>
<evidence type="ECO:0000313" key="9">
    <source>
        <dbReference type="Proteomes" id="UP001445076"/>
    </source>
</evidence>
<comment type="caution">
    <text evidence="8">The sequence shown here is derived from an EMBL/GenBank/DDBJ whole genome shotgun (WGS) entry which is preliminary data.</text>
</comment>
<sequence>MMASDSDISDDALLSQALPTTRIPDNFNPSLPPTSAEEYLQHVVWEARQCKEVVTVDVDRKKLKKPGSIIKKQVKATAPYGYAPSSETQQELLAAFSKLRAQIANLRSSKQIPKSPVSLPGLKNHQEWCKLCFGNSFQLALLKKANRDTTQPPLVEGQEPLLSIVLNIQQRGLQNLLEWHAQWLEVLGFSEAQGRWFYALLACLEKPLIPESCSQIRHIARMCAQIRSSLTSPEHPFLPHLNVIICIVARYFNQEDLADG</sequence>
<dbReference type="InterPro" id="IPR035426">
    <property type="entry name" value="Gemin2/Brr1"/>
</dbReference>
<evidence type="ECO:0000313" key="8">
    <source>
        <dbReference type="EMBL" id="KAK8734279.1"/>
    </source>
</evidence>
<evidence type="ECO:0000256" key="5">
    <source>
        <dbReference type="ARBA" id="ARBA00025758"/>
    </source>
</evidence>
<keyword evidence="9" id="KW-1185">Reference proteome</keyword>
<evidence type="ECO:0000256" key="1">
    <source>
        <dbReference type="ARBA" id="ARBA00004496"/>
    </source>
</evidence>
<dbReference type="GO" id="GO:0032797">
    <property type="term" value="C:SMN complex"/>
    <property type="evidence" value="ECO:0007669"/>
    <property type="project" value="UniProtKB-UniRule"/>
</dbReference>
<reference evidence="8" key="2">
    <citation type="submission" date="2024-01" db="EMBL/GenBank/DDBJ databases">
        <authorList>
            <person name="He J."/>
            <person name="Wang M."/>
            <person name="Zheng J."/>
            <person name="Liu Z."/>
        </authorList>
    </citation>
    <scope>NUCLEOTIDE SEQUENCE</scope>
    <source>
        <strain evidence="8">ZL_2023a</strain>
        <tissue evidence="8">Muscle</tissue>
    </source>
</reference>
<dbReference type="InterPro" id="IPR017364">
    <property type="entry name" value="GEMIN2"/>
</dbReference>
<dbReference type="AlphaFoldDB" id="A0AAW0X8C2"/>
<dbReference type="GO" id="GO:0000387">
    <property type="term" value="P:spliceosomal snRNP assembly"/>
    <property type="evidence" value="ECO:0007669"/>
    <property type="project" value="UniProtKB-UniRule"/>
</dbReference>
<dbReference type="Gene3D" id="1.20.58.1070">
    <property type="match status" value="1"/>
</dbReference>
<dbReference type="PIRSF" id="PIRSF038038">
    <property type="entry name" value="SMN_Gemin2"/>
    <property type="match status" value="1"/>
</dbReference>
<keyword evidence="3 7" id="KW-0507">mRNA processing</keyword>
<evidence type="ECO:0000256" key="2">
    <source>
        <dbReference type="ARBA" id="ARBA00022490"/>
    </source>
</evidence>